<sequence length="296" mass="34223">MHNNIPLTPEFELKDPGVETIRYLDHGHPSPLIRWHAHDDFELHFIVATSGKVFVGDYVGTFAPGQLILTGPRLPHNWICRNDVHAVAVRDRALQFPEETFAKVADILPELGQLSPLLERARSGIEFVGVAFQDVQRHFDKIRDSSGLHRLLHFLDFMQELAQWNDYRLLSTVQMNNTASESQQQRINQVVEYINQHCDRPISLLEVAELVGMSESNFSRFFRKATGNRFIEFLNRVRISRACIMLSETNEQITQICYQAGFNNIANFNRRFQELKGVTPREYRQQAQLRFTSKVA</sequence>
<dbReference type="PANTHER" id="PTHR43280">
    <property type="entry name" value="ARAC-FAMILY TRANSCRIPTIONAL REGULATOR"/>
    <property type="match status" value="1"/>
</dbReference>
<dbReference type="Proteomes" id="UP000238196">
    <property type="component" value="Unassembled WGS sequence"/>
</dbReference>
<comment type="caution">
    <text evidence="5">The sequence shown here is derived from an EMBL/GenBank/DDBJ whole genome shotgun (WGS) entry which is preliminary data.</text>
</comment>
<dbReference type="PANTHER" id="PTHR43280:SF27">
    <property type="entry name" value="TRANSCRIPTIONAL REGULATOR MTLR"/>
    <property type="match status" value="1"/>
</dbReference>
<keyword evidence="3" id="KW-0804">Transcription</keyword>
<evidence type="ECO:0000313" key="6">
    <source>
        <dbReference type="Proteomes" id="UP000238196"/>
    </source>
</evidence>
<evidence type="ECO:0000313" key="5">
    <source>
        <dbReference type="EMBL" id="PPC78463.1"/>
    </source>
</evidence>
<reference evidence="5 6" key="1">
    <citation type="submission" date="2018-02" db="EMBL/GenBank/DDBJ databases">
        <title>novel marine gammaproteobacteria from coastal saline agro ecosystem.</title>
        <authorList>
            <person name="Krishnan R."/>
            <person name="Ramesh Kumar N."/>
        </authorList>
    </citation>
    <scope>NUCLEOTIDE SEQUENCE [LARGE SCALE GENOMIC DNA]</scope>
    <source>
        <strain evidence="5 6">228</strain>
    </source>
</reference>
<dbReference type="AlphaFoldDB" id="A0A2S5KUS1"/>
<evidence type="ECO:0000256" key="1">
    <source>
        <dbReference type="ARBA" id="ARBA00023015"/>
    </source>
</evidence>
<dbReference type="EMBL" id="PRLP01000015">
    <property type="protein sequence ID" value="PPC78463.1"/>
    <property type="molecule type" value="Genomic_DNA"/>
</dbReference>
<evidence type="ECO:0000256" key="3">
    <source>
        <dbReference type="ARBA" id="ARBA00023163"/>
    </source>
</evidence>
<accession>A0A2S5KUS1</accession>
<gene>
    <name evidence="5" type="ORF">C4K68_05280</name>
</gene>
<keyword evidence="2" id="KW-0238">DNA-binding</keyword>
<dbReference type="SUPFAM" id="SSF46689">
    <property type="entry name" value="Homeodomain-like"/>
    <property type="match status" value="2"/>
</dbReference>
<proteinExistence type="predicted"/>
<dbReference type="Gene3D" id="1.10.10.60">
    <property type="entry name" value="Homeodomain-like"/>
    <property type="match status" value="2"/>
</dbReference>
<dbReference type="GO" id="GO:0043565">
    <property type="term" value="F:sequence-specific DNA binding"/>
    <property type="evidence" value="ECO:0007669"/>
    <property type="project" value="InterPro"/>
</dbReference>
<dbReference type="Pfam" id="PF12833">
    <property type="entry name" value="HTH_18"/>
    <property type="match status" value="1"/>
</dbReference>
<dbReference type="InterPro" id="IPR009057">
    <property type="entry name" value="Homeodomain-like_sf"/>
</dbReference>
<dbReference type="SUPFAM" id="SSF51182">
    <property type="entry name" value="RmlC-like cupins"/>
    <property type="match status" value="1"/>
</dbReference>
<protein>
    <submittedName>
        <fullName evidence="5">AraC family transcriptional regulator</fullName>
    </submittedName>
</protein>
<evidence type="ECO:0000256" key="2">
    <source>
        <dbReference type="ARBA" id="ARBA00023125"/>
    </source>
</evidence>
<dbReference type="PRINTS" id="PR00032">
    <property type="entry name" value="HTHARAC"/>
</dbReference>
<dbReference type="PROSITE" id="PS01124">
    <property type="entry name" value="HTH_ARAC_FAMILY_2"/>
    <property type="match status" value="1"/>
</dbReference>
<dbReference type="GO" id="GO:0003700">
    <property type="term" value="F:DNA-binding transcription factor activity"/>
    <property type="evidence" value="ECO:0007669"/>
    <property type="project" value="InterPro"/>
</dbReference>
<feature type="domain" description="HTH araC/xylS-type" evidence="4">
    <location>
        <begin position="188"/>
        <end position="286"/>
    </location>
</feature>
<dbReference type="InterPro" id="IPR011051">
    <property type="entry name" value="RmlC_Cupin_sf"/>
</dbReference>
<dbReference type="PROSITE" id="PS00041">
    <property type="entry name" value="HTH_ARAC_FAMILY_1"/>
    <property type="match status" value="1"/>
</dbReference>
<dbReference type="InterPro" id="IPR018062">
    <property type="entry name" value="HTH_AraC-typ_CS"/>
</dbReference>
<dbReference type="InterPro" id="IPR020449">
    <property type="entry name" value="Tscrpt_reg_AraC-type_HTH"/>
</dbReference>
<name>A0A2S5KUS1_9PROT</name>
<keyword evidence="1" id="KW-0805">Transcription regulation</keyword>
<dbReference type="InterPro" id="IPR018060">
    <property type="entry name" value="HTH_AraC"/>
</dbReference>
<organism evidence="5 6">
    <name type="scientific">Proteobacteria bacterium 228</name>
    <dbReference type="NCBI Taxonomy" id="2083153"/>
    <lineage>
        <taxon>Bacteria</taxon>
        <taxon>Pseudomonadati</taxon>
        <taxon>Pseudomonadota</taxon>
    </lineage>
</organism>
<dbReference type="OrthoDB" id="9816011at2"/>
<dbReference type="SMART" id="SM00342">
    <property type="entry name" value="HTH_ARAC"/>
    <property type="match status" value="1"/>
</dbReference>
<evidence type="ECO:0000259" key="4">
    <source>
        <dbReference type="PROSITE" id="PS01124"/>
    </source>
</evidence>